<dbReference type="GO" id="GO:0006360">
    <property type="term" value="P:transcription by RNA polymerase I"/>
    <property type="evidence" value="ECO:0007669"/>
    <property type="project" value="InterPro"/>
</dbReference>
<dbReference type="Pfam" id="PF08208">
    <property type="entry name" value="RNA_polI_A34"/>
    <property type="match status" value="1"/>
</dbReference>
<keyword evidence="3" id="KW-1185">Reference proteome</keyword>
<protein>
    <recommendedName>
        <fullName evidence="4">DNA-directed RNA polymerase I subunit RPA34</fullName>
    </recommendedName>
</protein>
<evidence type="ECO:0000256" key="1">
    <source>
        <dbReference type="SAM" id="MobiDB-lite"/>
    </source>
</evidence>
<feature type="region of interest" description="Disordered" evidence="1">
    <location>
        <begin position="1"/>
        <end position="35"/>
    </location>
</feature>
<dbReference type="AlphaFoldDB" id="A0A553PDN2"/>
<dbReference type="Proteomes" id="UP000318571">
    <property type="component" value="Chromosome 2"/>
</dbReference>
<evidence type="ECO:0000313" key="3">
    <source>
        <dbReference type="Proteomes" id="UP000318571"/>
    </source>
</evidence>
<feature type="compositionally biased region" description="Low complexity" evidence="1">
    <location>
        <begin position="164"/>
        <end position="174"/>
    </location>
</feature>
<evidence type="ECO:0008006" key="4">
    <source>
        <dbReference type="Google" id="ProtNLM"/>
    </source>
</evidence>
<gene>
    <name evidence="2" type="ORF">TCAL_15583</name>
</gene>
<sequence>MPKAHPLSASEAEEDDEAPPRIKSKGSTALTSLEELTNQEQNDVWLVRIPSSIKPDSLHDQLLLQNGEVKLERKGAKFVNKTSKKKSSVNVVTLNWKGLPVLTNVPLRGEVTFNEEVEFEPDFSCQRIPNPKEVVQPSIIKERHPLFGFQSPPDVHTEEEELIENAATEPSASPKKYKRKSKSKTITEITPKEESKRKKKKLH</sequence>
<feature type="compositionally biased region" description="Polar residues" evidence="1">
    <location>
        <begin position="25"/>
        <end position="35"/>
    </location>
</feature>
<accession>A0A553PDN2</accession>
<dbReference type="EMBL" id="VCGU01000005">
    <property type="protein sequence ID" value="TRY75793.1"/>
    <property type="molecule type" value="Genomic_DNA"/>
</dbReference>
<evidence type="ECO:0000313" key="2">
    <source>
        <dbReference type="EMBL" id="TRY75793.1"/>
    </source>
</evidence>
<comment type="caution">
    <text evidence="2">The sequence shown here is derived from an EMBL/GenBank/DDBJ whole genome shotgun (WGS) entry which is preliminary data.</text>
</comment>
<dbReference type="InterPro" id="IPR013240">
    <property type="entry name" value="DNA-dir_RNA_pol1_su_RPA34"/>
</dbReference>
<organism evidence="2 3">
    <name type="scientific">Tigriopus californicus</name>
    <name type="common">Marine copepod</name>
    <dbReference type="NCBI Taxonomy" id="6832"/>
    <lineage>
        <taxon>Eukaryota</taxon>
        <taxon>Metazoa</taxon>
        <taxon>Ecdysozoa</taxon>
        <taxon>Arthropoda</taxon>
        <taxon>Crustacea</taxon>
        <taxon>Multicrustacea</taxon>
        <taxon>Hexanauplia</taxon>
        <taxon>Copepoda</taxon>
        <taxon>Harpacticoida</taxon>
        <taxon>Harpacticidae</taxon>
        <taxon>Tigriopus</taxon>
    </lineage>
</organism>
<reference evidence="2 3" key="1">
    <citation type="journal article" date="2018" name="Nat. Ecol. Evol.">
        <title>Genomic signatures of mitonuclear coevolution across populations of Tigriopus californicus.</title>
        <authorList>
            <person name="Barreto F.S."/>
            <person name="Watson E.T."/>
            <person name="Lima T.G."/>
            <person name="Willett C.S."/>
            <person name="Edmands S."/>
            <person name="Li W."/>
            <person name="Burton R.S."/>
        </authorList>
    </citation>
    <scope>NUCLEOTIDE SEQUENCE [LARGE SCALE GENOMIC DNA]</scope>
    <source>
        <strain evidence="2 3">San Diego</strain>
    </source>
</reference>
<proteinExistence type="predicted"/>
<name>A0A553PDN2_TIGCA</name>
<feature type="region of interest" description="Disordered" evidence="1">
    <location>
        <begin position="145"/>
        <end position="203"/>
    </location>
</feature>